<dbReference type="AlphaFoldDB" id="A0A059L8T4"/>
<keyword evidence="1" id="KW-0812">Transmembrane</keyword>
<evidence type="ECO:0000256" key="1">
    <source>
        <dbReference type="SAM" id="Phobius"/>
    </source>
</evidence>
<protein>
    <submittedName>
        <fullName evidence="2">Uncharacterized protein</fullName>
    </submittedName>
</protein>
<evidence type="ECO:0000313" key="2">
    <source>
        <dbReference type="EMBL" id="KDD70733.1"/>
    </source>
</evidence>
<reference evidence="2 3" key="1">
    <citation type="submission" date="2013-12" db="EMBL/GenBank/DDBJ databases">
        <authorList>
            <person name="Formusa P.A."/>
            <person name="Habash M."/>
            <person name="Lee H."/>
            <person name="Trevors J.T."/>
        </authorList>
    </citation>
    <scope>NUCLEOTIDE SEQUENCE [LARGE SCALE GENOMIC DNA]</scope>
    <source>
        <strain evidence="2 3">PD30</strain>
    </source>
</reference>
<name>A0A059L8T4_9PSED</name>
<evidence type="ECO:0000313" key="3">
    <source>
        <dbReference type="Proteomes" id="UP000026739"/>
    </source>
</evidence>
<proteinExistence type="predicted"/>
<dbReference type="EMBL" id="AZQQ01000061">
    <property type="protein sequence ID" value="KDD70733.1"/>
    <property type="molecule type" value="Genomic_DNA"/>
</dbReference>
<dbReference type="Proteomes" id="UP000026739">
    <property type="component" value="Unassembled WGS sequence"/>
</dbReference>
<keyword evidence="1" id="KW-0472">Membrane</keyword>
<gene>
    <name evidence="2" type="ORF">V466_04115</name>
</gene>
<keyword evidence="1" id="KW-1133">Transmembrane helix</keyword>
<comment type="caution">
    <text evidence="2">The sequence shown here is derived from an EMBL/GenBank/DDBJ whole genome shotgun (WGS) entry which is preliminary data.</text>
</comment>
<sequence length="36" mass="3788">MQTVLKLVSYAVLVLMASAVVYAGVIGITYWTGIGV</sequence>
<feature type="transmembrane region" description="Helical" evidence="1">
    <location>
        <begin position="7"/>
        <end position="31"/>
    </location>
</feature>
<accession>A0A059L8T4</accession>
<organism evidence="2 3">
    <name type="scientific">Pseudomonas mandelii PD30</name>
    <dbReference type="NCBI Taxonomy" id="1419583"/>
    <lineage>
        <taxon>Bacteria</taxon>
        <taxon>Pseudomonadati</taxon>
        <taxon>Pseudomonadota</taxon>
        <taxon>Gammaproteobacteria</taxon>
        <taxon>Pseudomonadales</taxon>
        <taxon>Pseudomonadaceae</taxon>
        <taxon>Pseudomonas</taxon>
    </lineage>
</organism>